<dbReference type="RefSeq" id="XP_067515700.1">
    <property type="nucleotide sequence ID" value="XM_067659599.1"/>
</dbReference>
<sequence length="64" mass="7313">MIEERYEKHCAATARKQGKENMITYVCFWGEVPAVILALKQIHGKDHDIRVSVTGSLKFLIQIP</sequence>
<accession>I1BVS4</accession>
<protein>
    <submittedName>
        <fullName evidence="1">Uncharacterized protein</fullName>
    </submittedName>
</protein>
<evidence type="ECO:0000313" key="2">
    <source>
        <dbReference type="Proteomes" id="UP000009138"/>
    </source>
</evidence>
<reference evidence="1 2" key="1">
    <citation type="journal article" date="2009" name="PLoS Genet.">
        <title>Genomic analysis of the basal lineage fungus Rhizopus oryzae reveals a whole-genome duplication.</title>
        <authorList>
            <person name="Ma L.-J."/>
            <person name="Ibrahim A.S."/>
            <person name="Skory C."/>
            <person name="Grabherr M.G."/>
            <person name="Burger G."/>
            <person name="Butler M."/>
            <person name="Elias M."/>
            <person name="Idnurm A."/>
            <person name="Lang B.F."/>
            <person name="Sone T."/>
            <person name="Abe A."/>
            <person name="Calvo S.E."/>
            <person name="Corrochano L.M."/>
            <person name="Engels R."/>
            <person name="Fu J."/>
            <person name="Hansberg W."/>
            <person name="Kim J.-M."/>
            <person name="Kodira C.D."/>
            <person name="Koehrsen M.J."/>
            <person name="Liu B."/>
            <person name="Miranda-Saavedra D."/>
            <person name="O'Leary S."/>
            <person name="Ortiz-Castellanos L."/>
            <person name="Poulter R."/>
            <person name="Rodriguez-Romero J."/>
            <person name="Ruiz-Herrera J."/>
            <person name="Shen Y.-Q."/>
            <person name="Zeng Q."/>
            <person name="Galagan J."/>
            <person name="Birren B.W."/>
            <person name="Cuomo C.A."/>
            <person name="Wickes B.L."/>
        </authorList>
    </citation>
    <scope>NUCLEOTIDE SEQUENCE [LARGE SCALE GENOMIC DNA]</scope>
    <source>
        <strain evidence="2">RA 99-880 / ATCC MYA-4621 / FGSC 9543 / NRRL 43880</strain>
    </source>
</reference>
<gene>
    <name evidence="1" type="ORF">RO3G_05009</name>
</gene>
<dbReference type="GeneID" id="93611980"/>
<dbReference type="AlphaFoldDB" id="I1BVS4"/>
<name>I1BVS4_RHIO9</name>
<dbReference type="InParanoid" id="I1BVS4"/>
<proteinExistence type="predicted"/>
<keyword evidence="2" id="KW-1185">Reference proteome</keyword>
<dbReference type="VEuPathDB" id="FungiDB:RO3G_05009"/>
<dbReference type="EMBL" id="CH476734">
    <property type="protein sequence ID" value="EIE80304.1"/>
    <property type="molecule type" value="Genomic_DNA"/>
</dbReference>
<organism evidence="1 2">
    <name type="scientific">Rhizopus delemar (strain RA 99-880 / ATCC MYA-4621 / FGSC 9543 / NRRL 43880)</name>
    <name type="common">Mucormycosis agent</name>
    <name type="synonym">Rhizopus arrhizus var. delemar</name>
    <dbReference type="NCBI Taxonomy" id="246409"/>
    <lineage>
        <taxon>Eukaryota</taxon>
        <taxon>Fungi</taxon>
        <taxon>Fungi incertae sedis</taxon>
        <taxon>Mucoromycota</taxon>
        <taxon>Mucoromycotina</taxon>
        <taxon>Mucoromycetes</taxon>
        <taxon>Mucorales</taxon>
        <taxon>Mucorineae</taxon>
        <taxon>Rhizopodaceae</taxon>
        <taxon>Rhizopus</taxon>
    </lineage>
</organism>
<evidence type="ECO:0000313" key="1">
    <source>
        <dbReference type="EMBL" id="EIE80304.1"/>
    </source>
</evidence>
<dbReference type="Proteomes" id="UP000009138">
    <property type="component" value="Unassembled WGS sequence"/>
</dbReference>